<protein>
    <submittedName>
        <fullName evidence="1">RNF213</fullName>
        <ecNumber evidence="1">2.3.2.27</ecNumber>
    </submittedName>
</protein>
<comment type="caution">
    <text evidence="1">The sequence shown here is derived from an EMBL/GenBank/DDBJ whole genome shotgun (WGS) entry which is preliminary data.</text>
</comment>
<dbReference type="PANTHER" id="PTHR22605">
    <property type="entry name" value="RZ-TYPE DOMAIN-CONTAINING PROTEIN"/>
    <property type="match status" value="1"/>
</dbReference>
<organism evidence="1 2">
    <name type="scientific">Mytilus edulis</name>
    <name type="common">Blue mussel</name>
    <dbReference type="NCBI Taxonomy" id="6550"/>
    <lineage>
        <taxon>Eukaryota</taxon>
        <taxon>Metazoa</taxon>
        <taxon>Spiralia</taxon>
        <taxon>Lophotrochozoa</taxon>
        <taxon>Mollusca</taxon>
        <taxon>Bivalvia</taxon>
        <taxon>Autobranchia</taxon>
        <taxon>Pteriomorphia</taxon>
        <taxon>Mytilida</taxon>
        <taxon>Mytiloidea</taxon>
        <taxon>Mytilidae</taxon>
        <taxon>Mytilinae</taxon>
        <taxon>Mytilus</taxon>
    </lineage>
</organism>
<dbReference type="AlphaFoldDB" id="A0A8S3SRN5"/>
<dbReference type="OrthoDB" id="6147936at2759"/>
<keyword evidence="2" id="KW-1185">Reference proteome</keyword>
<evidence type="ECO:0000313" key="1">
    <source>
        <dbReference type="EMBL" id="CAG2224293.1"/>
    </source>
</evidence>
<dbReference type="GO" id="GO:0061630">
    <property type="term" value="F:ubiquitin protein ligase activity"/>
    <property type="evidence" value="ECO:0007669"/>
    <property type="project" value="UniProtKB-EC"/>
</dbReference>
<proteinExistence type="predicted"/>
<dbReference type="EMBL" id="CAJPWZ010001800">
    <property type="protein sequence ID" value="CAG2224293.1"/>
    <property type="molecule type" value="Genomic_DNA"/>
</dbReference>
<keyword evidence="1" id="KW-0012">Acyltransferase</keyword>
<dbReference type="GO" id="GO:0016887">
    <property type="term" value="F:ATP hydrolysis activity"/>
    <property type="evidence" value="ECO:0007669"/>
    <property type="project" value="InterPro"/>
</dbReference>
<reference evidence="1" key="1">
    <citation type="submission" date="2021-03" db="EMBL/GenBank/DDBJ databases">
        <authorList>
            <person name="Bekaert M."/>
        </authorList>
    </citation>
    <scope>NUCLEOTIDE SEQUENCE</scope>
</reference>
<name>A0A8S3SRN5_MYTED</name>
<accession>A0A8S3SRN5</accession>
<dbReference type="InterPro" id="IPR031248">
    <property type="entry name" value="RNF213"/>
</dbReference>
<dbReference type="Proteomes" id="UP000683360">
    <property type="component" value="Unassembled WGS sequence"/>
</dbReference>
<keyword evidence="1" id="KW-0808">Transferase</keyword>
<sequence length="297" mass="34849">MHFFLSGTEVNRHLEQYFRRALRVCAPFHEVNTIPLDMCLLVIQCMEDSCHQQYSDENPEQILAAMEMLKNDSTNIQYTDTFIENMAHLSRTRFSLSIAAKFMYKVFVEKSVTFDKRLKRLFESVDRICAECGWVWPKLFFVKNICRCYGIDSYQTIRRNCDLTVKPWINLPGLVKDRTEACCDRFIVLGIQYCQMRETFVRAALNTDAHQLENLLQVQNFLQKTLMNSKAVKDKDCYFPTMPQDDLYEVKKAVLAAREEDSLENPVFKSKGSFIGQIEVLKDFELFKIYIDHILCK</sequence>
<dbReference type="PANTHER" id="PTHR22605:SF16">
    <property type="entry name" value="E3 UBIQUITIN-PROTEIN LIGASE RNF213"/>
    <property type="match status" value="1"/>
</dbReference>
<evidence type="ECO:0000313" key="2">
    <source>
        <dbReference type="Proteomes" id="UP000683360"/>
    </source>
</evidence>
<gene>
    <name evidence="1" type="ORF">MEDL_37507</name>
</gene>
<dbReference type="EC" id="2.3.2.27" evidence="1"/>